<sequence>MNRENTNTEKFKQLILNELNLIDFKLTQQTDFTEKNINEGDLMTFLYLRDVLNICETIDDFAAMSIDGTGDGGIDYIFSNEENCYIFQSKSGQINVDDFEDIYNKIKSSLIDAISNQENTKKANLAEQNRKRIKTEITNIRNIQIFVISKAISHVKNEVNEKQVLNQKIDQIIKYNQPAGFSNVNFSLEAVEFTKNEYFLEKVIRLEKKEKEIKKEFSFKISSNFTINNALGLQGVLVSMKIYDIYKLYEEHRNNLFGLNVRNFLDNSNSKESKKVNSEINNTLKNSPEEFWFKNNGIFIITKKLEIYPNKILIKDFSIINGAQTVTNIYKYIDSLKISNNLDKPETEEIEKHKKSVLNSELICKIVEVSSNEKNSLFLNKNFKTEDFILELVKSSNQQKPVSNWTFFYQEECVENLKFKFDIENNKQNQEYTLLIKESEVFDKKKTMKLDEYCQLGMAIFKIRPGYAIQNKKKLFDNNQSGTYEFKNVLVDSNLLNNPLAVFEIKEFYESYLVEQKKKKDKELNTHLTRSKIWILSLISIMISIFSCNQETKDKLYDLLDKEKNTEEALDNLFLFFESFEKNIKKGLIQEKSTKKIISSIDVIINKLMEFIKDNQMNSAKYFYQDKQFITFLKENRDFLIKFKKD</sequence>
<evidence type="ECO:0000313" key="3">
    <source>
        <dbReference type="Proteomes" id="UP000232229"/>
    </source>
</evidence>
<feature type="domain" description="Abortive phage infection protein C-terminal" evidence="1">
    <location>
        <begin position="259"/>
        <end position="582"/>
    </location>
</feature>
<protein>
    <recommendedName>
        <fullName evidence="1">Abortive phage infection protein C-terminal domain-containing protein</fullName>
    </recommendedName>
</protein>
<dbReference type="InterPro" id="IPR018891">
    <property type="entry name" value="AIPR_C"/>
</dbReference>
<organism evidence="2 3">
    <name type="scientific">Mesoplasma chauliocola</name>
    <dbReference type="NCBI Taxonomy" id="216427"/>
    <lineage>
        <taxon>Bacteria</taxon>
        <taxon>Bacillati</taxon>
        <taxon>Mycoplasmatota</taxon>
        <taxon>Mollicutes</taxon>
        <taxon>Entomoplasmatales</taxon>
        <taxon>Entomoplasmataceae</taxon>
        <taxon>Mesoplasma</taxon>
    </lineage>
</organism>
<dbReference type="RefSeq" id="WP_027875663.1">
    <property type="nucleotide sequence ID" value="NZ_CP023173.1"/>
</dbReference>
<proteinExistence type="predicted"/>
<name>A0A249SN93_9MOLU</name>
<reference evidence="2 3" key="1">
    <citation type="submission" date="2017-08" db="EMBL/GenBank/DDBJ databases">
        <title>Complete Genome Sequence of Mesoplasma chauliocola.</title>
        <authorList>
            <person name="Knight T.F.Jr."/>
            <person name="Citino T."/>
        </authorList>
    </citation>
    <scope>NUCLEOTIDE SEQUENCE [LARGE SCALE GENOMIC DNA]</scope>
    <source>
        <strain evidence="2 3">CHPA-2</strain>
    </source>
</reference>
<dbReference type="EMBL" id="CP023173">
    <property type="protein sequence ID" value="ASZ09069.1"/>
    <property type="molecule type" value="Genomic_DNA"/>
</dbReference>
<dbReference type="Proteomes" id="UP000232229">
    <property type="component" value="Chromosome"/>
</dbReference>
<evidence type="ECO:0000259" key="1">
    <source>
        <dbReference type="Pfam" id="PF10592"/>
    </source>
</evidence>
<gene>
    <name evidence="2" type="ORF">CK556_01700</name>
</gene>
<evidence type="ECO:0000313" key="2">
    <source>
        <dbReference type="EMBL" id="ASZ09069.1"/>
    </source>
</evidence>
<dbReference type="AlphaFoldDB" id="A0A249SN93"/>
<dbReference type="STRING" id="1336232.GCA_000518825_01448"/>
<keyword evidence="3" id="KW-1185">Reference proteome</keyword>
<accession>A0A249SN93</accession>
<dbReference type="KEGG" id="mchc:CK556_01700"/>
<dbReference type="Pfam" id="PF10592">
    <property type="entry name" value="AIPR"/>
    <property type="match status" value="1"/>
</dbReference>